<name>A0A074ZCX5_OPIVI</name>
<dbReference type="InterPro" id="IPR023779">
    <property type="entry name" value="Chromodomain_CS"/>
</dbReference>
<dbReference type="Pfam" id="PF00385">
    <property type="entry name" value="Chromo"/>
    <property type="match status" value="1"/>
</dbReference>
<evidence type="ECO:0000313" key="7">
    <source>
        <dbReference type="Proteomes" id="UP000054324"/>
    </source>
</evidence>
<evidence type="ECO:0000256" key="2">
    <source>
        <dbReference type="ARBA" id="ARBA00022737"/>
    </source>
</evidence>
<dbReference type="OrthoDB" id="433924at2759"/>
<evidence type="ECO:0000259" key="5">
    <source>
        <dbReference type="PROSITE" id="PS50013"/>
    </source>
</evidence>
<dbReference type="SUPFAM" id="SSF54160">
    <property type="entry name" value="Chromo domain-like"/>
    <property type="match status" value="2"/>
</dbReference>
<proteinExistence type="predicted"/>
<dbReference type="GO" id="GO:0005634">
    <property type="term" value="C:nucleus"/>
    <property type="evidence" value="ECO:0007669"/>
    <property type="project" value="UniProtKB-SubCell"/>
</dbReference>
<dbReference type="InterPro" id="IPR023780">
    <property type="entry name" value="Chromo_domain"/>
</dbReference>
<evidence type="ECO:0000256" key="3">
    <source>
        <dbReference type="ARBA" id="ARBA00023242"/>
    </source>
</evidence>
<dbReference type="PANTHER" id="PTHR22812">
    <property type="entry name" value="CHROMOBOX PROTEIN"/>
    <property type="match status" value="1"/>
</dbReference>
<dbReference type="GO" id="GO:0000792">
    <property type="term" value="C:heterochromatin"/>
    <property type="evidence" value="ECO:0007669"/>
    <property type="project" value="UniProtKB-ARBA"/>
</dbReference>
<protein>
    <recommendedName>
        <fullName evidence="5">Chromo domain-containing protein</fullName>
    </recommendedName>
</protein>
<dbReference type="PROSITE" id="PS50013">
    <property type="entry name" value="CHROMO_2"/>
    <property type="match status" value="2"/>
</dbReference>
<feature type="compositionally biased region" description="Low complexity" evidence="4">
    <location>
        <begin position="356"/>
        <end position="373"/>
    </location>
</feature>
<dbReference type="CDD" id="cd18631">
    <property type="entry name" value="CD_HP1_like"/>
    <property type="match status" value="1"/>
</dbReference>
<evidence type="ECO:0000313" key="6">
    <source>
        <dbReference type="EMBL" id="KER25033.1"/>
    </source>
</evidence>
<reference evidence="6 7" key="1">
    <citation type="submission" date="2013-11" db="EMBL/GenBank/DDBJ databases">
        <title>Opisthorchis viverrini - life in the bile duct.</title>
        <authorList>
            <person name="Young N.D."/>
            <person name="Nagarajan N."/>
            <person name="Lin S.J."/>
            <person name="Korhonen P.K."/>
            <person name="Jex A.R."/>
            <person name="Hall R.S."/>
            <person name="Safavi-Hemami H."/>
            <person name="Kaewkong W."/>
            <person name="Bertrand D."/>
            <person name="Gao S."/>
            <person name="Seet Q."/>
            <person name="Wongkham S."/>
            <person name="Teh B.T."/>
            <person name="Wongkham C."/>
            <person name="Intapan P.M."/>
            <person name="Maleewong W."/>
            <person name="Yang X."/>
            <person name="Hu M."/>
            <person name="Wang Z."/>
            <person name="Hofmann A."/>
            <person name="Sternberg P.W."/>
            <person name="Tan P."/>
            <person name="Wang J."/>
            <person name="Gasser R.B."/>
        </authorList>
    </citation>
    <scope>NUCLEOTIDE SEQUENCE [LARGE SCALE GENOMIC DNA]</scope>
</reference>
<dbReference type="InterPro" id="IPR051219">
    <property type="entry name" value="Heterochromatin_chromo-domain"/>
</dbReference>
<dbReference type="EMBL" id="KL596789">
    <property type="protein sequence ID" value="KER25033.1"/>
    <property type="molecule type" value="Genomic_DNA"/>
</dbReference>
<evidence type="ECO:0000256" key="1">
    <source>
        <dbReference type="ARBA" id="ARBA00004123"/>
    </source>
</evidence>
<feature type="region of interest" description="Disordered" evidence="4">
    <location>
        <begin position="345"/>
        <end position="373"/>
    </location>
</feature>
<dbReference type="Gene3D" id="2.40.50.40">
    <property type="match status" value="2"/>
</dbReference>
<dbReference type="GeneID" id="20321608"/>
<dbReference type="Proteomes" id="UP000054324">
    <property type="component" value="Unassembled WGS sequence"/>
</dbReference>
<dbReference type="InterPro" id="IPR008251">
    <property type="entry name" value="Chromo_shadow_dom"/>
</dbReference>
<feature type="domain" description="Chromo" evidence="5">
    <location>
        <begin position="292"/>
        <end position="350"/>
    </location>
</feature>
<feature type="domain" description="Chromo" evidence="5">
    <location>
        <begin position="148"/>
        <end position="206"/>
    </location>
</feature>
<keyword evidence="3" id="KW-0539">Nucleus</keyword>
<dbReference type="FunFam" id="2.40.50.40:FF:000031">
    <property type="entry name" value="Heterochromatin protein 1"/>
    <property type="match status" value="1"/>
</dbReference>
<dbReference type="InterPro" id="IPR000953">
    <property type="entry name" value="Chromo/chromo_shadow_dom"/>
</dbReference>
<accession>A0A074ZCX5</accession>
<gene>
    <name evidence="6" type="ORF">T265_07429</name>
</gene>
<sequence>MIRRTFSRITRMDFQILYGAYVRPLLEYANQVVYSERTKDVSLIERVQRAATRMVAGLKSVDYETRLAMLDLFPLEYRRLQGDLILTHALFEQSLADRFSIVDLSNTRGDVFTRAGDSNFSGGTRRHREMAAKDGRESEGSDGGEEEFQVEKILKVRIRGGRKEYFLKWKGYPDEDNTWEPEENLDCPELIKEFEEKRAREKPVGASPARSSSGGDAGRPRSRPKGAPSTPQSAQKQNEDVSEPPKKKRAAVPSDADAAADAAGDEAGKPDDDSKTKTPKSAGKTRGFGRGLKAERIIGATDSSGELMFLMKWKDSDEADLVPAREANIKCPQVVIRFYEERLTWHTPESRTSSGTPRPNATTPTSATNTARS</sequence>
<dbReference type="PRINTS" id="PR00504">
    <property type="entry name" value="CHROMODOMAIN"/>
</dbReference>
<keyword evidence="7" id="KW-1185">Reference proteome</keyword>
<feature type="compositionally biased region" description="Basic and acidic residues" evidence="4">
    <location>
        <begin position="266"/>
        <end position="276"/>
    </location>
</feature>
<feature type="region of interest" description="Disordered" evidence="4">
    <location>
        <begin position="120"/>
        <end position="147"/>
    </location>
</feature>
<dbReference type="InterPro" id="IPR017984">
    <property type="entry name" value="Chromo_dom_subgr"/>
</dbReference>
<organism evidence="6 7">
    <name type="scientific">Opisthorchis viverrini</name>
    <name type="common">Southeast Asian liver fluke</name>
    <dbReference type="NCBI Taxonomy" id="6198"/>
    <lineage>
        <taxon>Eukaryota</taxon>
        <taxon>Metazoa</taxon>
        <taxon>Spiralia</taxon>
        <taxon>Lophotrochozoa</taxon>
        <taxon>Platyhelminthes</taxon>
        <taxon>Trematoda</taxon>
        <taxon>Digenea</taxon>
        <taxon>Opisthorchiida</taxon>
        <taxon>Opisthorchiata</taxon>
        <taxon>Opisthorchiidae</taxon>
        <taxon>Opisthorchis</taxon>
    </lineage>
</organism>
<dbReference type="CTD" id="20321608"/>
<dbReference type="SMART" id="SM00298">
    <property type="entry name" value="CHROMO"/>
    <property type="match status" value="2"/>
</dbReference>
<dbReference type="AlphaFoldDB" id="A0A074ZCX5"/>
<feature type="region of interest" description="Disordered" evidence="4">
    <location>
        <begin position="197"/>
        <end position="301"/>
    </location>
</feature>
<dbReference type="RefSeq" id="XP_009171211.1">
    <property type="nucleotide sequence ID" value="XM_009172947.1"/>
</dbReference>
<feature type="compositionally biased region" description="Low complexity" evidence="4">
    <location>
        <begin position="251"/>
        <end position="262"/>
    </location>
</feature>
<keyword evidence="2" id="KW-0677">Repeat</keyword>
<dbReference type="InterPro" id="IPR016197">
    <property type="entry name" value="Chromo-like_dom_sf"/>
</dbReference>
<feature type="compositionally biased region" description="Basic and acidic residues" evidence="4">
    <location>
        <begin position="129"/>
        <end position="139"/>
    </location>
</feature>
<evidence type="ECO:0000256" key="4">
    <source>
        <dbReference type="SAM" id="MobiDB-lite"/>
    </source>
</evidence>
<dbReference type="SMART" id="SM00300">
    <property type="entry name" value="ChSh"/>
    <property type="match status" value="1"/>
</dbReference>
<dbReference type="PROSITE" id="PS00598">
    <property type="entry name" value="CHROMO_1"/>
    <property type="match status" value="1"/>
</dbReference>
<dbReference type="Pfam" id="PF01393">
    <property type="entry name" value="Chromo_shadow"/>
    <property type="match status" value="1"/>
</dbReference>
<comment type="subcellular location">
    <subcellularLocation>
        <location evidence="1">Nucleus</location>
    </subcellularLocation>
</comment>
<dbReference type="STRING" id="6198.A0A074ZCX5"/>
<dbReference type="KEGG" id="ovi:T265_07429"/>